<evidence type="ECO:0000256" key="8">
    <source>
        <dbReference type="ARBA" id="ARBA00022741"/>
    </source>
</evidence>
<evidence type="ECO:0000259" key="15">
    <source>
        <dbReference type="PROSITE" id="PS50011"/>
    </source>
</evidence>
<evidence type="ECO:0000256" key="10">
    <source>
        <dbReference type="ARBA" id="ARBA00022840"/>
    </source>
</evidence>
<evidence type="ECO:0000313" key="17">
    <source>
        <dbReference type="Proteomes" id="UP001630127"/>
    </source>
</evidence>
<evidence type="ECO:0000313" key="16">
    <source>
        <dbReference type="EMBL" id="KAL3520832.1"/>
    </source>
</evidence>
<dbReference type="Gene3D" id="3.40.50.150">
    <property type="entry name" value="Vaccinia Virus protein VP39"/>
    <property type="match status" value="1"/>
</dbReference>
<dbReference type="AlphaFoldDB" id="A0ABD2ZRN5"/>
<dbReference type="InterPro" id="IPR001245">
    <property type="entry name" value="Ser-Thr/Tyr_kinase_cat_dom"/>
</dbReference>
<keyword evidence="9" id="KW-0418">Kinase</keyword>
<keyword evidence="5" id="KW-0597">Phosphoprotein</keyword>
<evidence type="ECO:0000256" key="9">
    <source>
        <dbReference type="ARBA" id="ARBA00022777"/>
    </source>
</evidence>
<feature type="binding site" evidence="14">
    <location>
        <position position="512"/>
    </location>
    <ligand>
        <name>ATP</name>
        <dbReference type="ChEBI" id="CHEBI:30616"/>
    </ligand>
</feature>
<evidence type="ECO:0000256" key="7">
    <source>
        <dbReference type="ARBA" id="ARBA00022692"/>
    </source>
</evidence>
<evidence type="ECO:0000256" key="6">
    <source>
        <dbReference type="ARBA" id="ARBA00022679"/>
    </source>
</evidence>
<evidence type="ECO:0000256" key="13">
    <source>
        <dbReference type="ARBA" id="ARBA00023170"/>
    </source>
</evidence>
<dbReference type="InterPro" id="IPR011009">
    <property type="entry name" value="Kinase-like_dom_sf"/>
</dbReference>
<dbReference type="PROSITE" id="PS00107">
    <property type="entry name" value="PROTEIN_KINASE_ATP"/>
    <property type="match status" value="1"/>
</dbReference>
<keyword evidence="11" id="KW-1133">Transmembrane helix</keyword>
<accession>A0ABD2ZRN5</accession>
<evidence type="ECO:0000256" key="4">
    <source>
        <dbReference type="ARBA" id="ARBA00022527"/>
    </source>
</evidence>
<evidence type="ECO:0000256" key="11">
    <source>
        <dbReference type="ARBA" id="ARBA00022989"/>
    </source>
</evidence>
<dbReference type="Gene3D" id="3.30.200.20">
    <property type="entry name" value="Phosphorylase Kinase, domain 1"/>
    <property type="match status" value="1"/>
</dbReference>
<dbReference type="PANTHER" id="PTHR45621">
    <property type="entry name" value="OS01G0588500 PROTEIN-RELATED"/>
    <property type="match status" value="1"/>
</dbReference>
<keyword evidence="8 14" id="KW-0547">Nucleotide-binding</keyword>
<keyword evidence="10 14" id="KW-0067">ATP-binding</keyword>
<evidence type="ECO:0000256" key="2">
    <source>
        <dbReference type="ARBA" id="ARBA00004236"/>
    </source>
</evidence>
<reference evidence="16 17" key="1">
    <citation type="submission" date="2024-11" db="EMBL/GenBank/DDBJ databases">
        <title>A near-complete genome assembly of Cinchona calisaya.</title>
        <authorList>
            <person name="Lian D.C."/>
            <person name="Zhao X.W."/>
            <person name="Wei L."/>
        </authorList>
    </citation>
    <scope>NUCLEOTIDE SEQUENCE [LARGE SCALE GENOMIC DNA]</scope>
    <source>
        <tissue evidence="16">Nenye</tissue>
    </source>
</reference>
<name>A0ABD2ZRN5_9GENT</name>
<proteinExistence type="predicted"/>
<dbReference type="GO" id="GO:0004674">
    <property type="term" value="F:protein serine/threonine kinase activity"/>
    <property type="evidence" value="ECO:0007669"/>
    <property type="project" value="UniProtKB-KW"/>
</dbReference>
<comment type="subcellular location">
    <subcellularLocation>
        <location evidence="2">Cell membrane</location>
    </subcellularLocation>
    <subcellularLocation>
        <location evidence="1">Membrane</location>
        <topology evidence="1">Single-pass membrane protein</topology>
    </subcellularLocation>
</comment>
<protein>
    <recommendedName>
        <fullName evidence="15">Protein kinase domain-containing protein</fullName>
    </recommendedName>
</protein>
<dbReference type="InterPro" id="IPR008271">
    <property type="entry name" value="Ser/Thr_kinase_AS"/>
</dbReference>
<gene>
    <name evidence="16" type="ORF">ACH5RR_018981</name>
</gene>
<dbReference type="Pfam" id="PF07714">
    <property type="entry name" value="PK_Tyr_Ser-Thr"/>
    <property type="match status" value="1"/>
</dbReference>
<keyword evidence="13" id="KW-0675">Receptor</keyword>
<keyword evidence="12" id="KW-0472">Membrane</keyword>
<dbReference type="Proteomes" id="UP001630127">
    <property type="component" value="Unassembled WGS sequence"/>
</dbReference>
<dbReference type="InterPro" id="IPR000719">
    <property type="entry name" value="Prot_kinase_dom"/>
</dbReference>
<evidence type="ECO:0000256" key="1">
    <source>
        <dbReference type="ARBA" id="ARBA00004167"/>
    </source>
</evidence>
<keyword evidence="7" id="KW-0812">Transmembrane</keyword>
<evidence type="ECO:0000256" key="12">
    <source>
        <dbReference type="ARBA" id="ARBA00023136"/>
    </source>
</evidence>
<dbReference type="InterPro" id="IPR017441">
    <property type="entry name" value="Protein_kinase_ATP_BS"/>
</dbReference>
<dbReference type="GO" id="GO:0005524">
    <property type="term" value="F:ATP binding"/>
    <property type="evidence" value="ECO:0007669"/>
    <property type="project" value="UniProtKB-UniRule"/>
</dbReference>
<dbReference type="InterPro" id="IPR029063">
    <property type="entry name" value="SAM-dependent_MTases_sf"/>
</dbReference>
<dbReference type="CDD" id="cd14066">
    <property type="entry name" value="STKc_IRAK"/>
    <property type="match status" value="1"/>
</dbReference>
<evidence type="ECO:0000256" key="14">
    <source>
        <dbReference type="PROSITE-ProRule" id="PRU10141"/>
    </source>
</evidence>
<keyword evidence="17" id="KW-1185">Reference proteome</keyword>
<dbReference type="Gene3D" id="1.10.510.10">
    <property type="entry name" value="Transferase(Phosphotransferase) domain 1"/>
    <property type="match status" value="1"/>
</dbReference>
<sequence length="781" mass="87193">MSVDPTTFQTIVPSRYITFTFPNPYHDDHLLPFPLLRISVLDSPSTTTTATPKIAAMLVPFNRQHDWTFSTKTGHLQLLLSFPHLSRLILISNHSTTTTLEKNPSQIEENLLPLLLALTPKSAFQQNNPNGFPEIPFLSYEDEVISSVVLEICDGNCVGEMLVENVELQELGNSNNNGREFRRRLRFKRMPNLIQTQVRIHPVSALDDGFLERVEFRVDNGVLVQPYLSPMVAGLVVISSYLDERIRCGFRPKALCLGVGGGALVRFLSDELGLEVVGVEEDEVVLRVGKKYFDLRESDLVRLCVGDGIELIQKLAFKGKDCDGERSSGCGSRNSCCLDNVDGSKFDVVMVDLDSSDASMGTSAPPLEFVKRSVLLAAREVICDHGVVIVNVIPLSMSFYEMVVTEFQEVFEELYEIDVGNEENMVLVASASKLGRTASGDYENSFHQKLKASIQGSYVNSVRKISRDSAATRNFRGDTVVGDGGFGKVYKGFLDEKSTSKNVSETVIAVKKLESDRMQGFNQWQSEVHFLGRVSHPNLVKLLGYCRKEKKLLLVYEFMQKGSLYNHLFERDFAVQQLPWEMRLKISIGAARGLAFLHAQERQIIHRDFKSSNILLDGSYNAKIADFGLTIYGPTANQSHVSSHVAGTYGYIAPEYVATGHLYVKSDVYGFGVVLVEMLTGLPAMDNKRPKGKRNLIDWKKPHLCDRNKLKKMMDSRLEGRYPSEAAVQIAQLALKCLEPVPKNRPSMKEVVEMLERIESASEKPTDPLAGTMGSAVYQQC</sequence>
<keyword evidence="3" id="KW-1003">Cell membrane</keyword>
<dbReference type="PROSITE" id="PS00108">
    <property type="entry name" value="PROTEIN_KINASE_ST"/>
    <property type="match status" value="1"/>
</dbReference>
<keyword evidence="4" id="KW-0723">Serine/threonine-protein kinase</keyword>
<dbReference type="EMBL" id="JBJUIK010000008">
    <property type="protein sequence ID" value="KAL3520832.1"/>
    <property type="molecule type" value="Genomic_DNA"/>
</dbReference>
<comment type="caution">
    <text evidence="16">The sequence shown here is derived from an EMBL/GenBank/DDBJ whole genome shotgun (WGS) entry which is preliminary data.</text>
</comment>
<dbReference type="SUPFAM" id="SSF53335">
    <property type="entry name" value="S-adenosyl-L-methionine-dependent methyltransferases"/>
    <property type="match status" value="1"/>
</dbReference>
<feature type="domain" description="Protein kinase" evidence="15">
    <location>
        <begin position="475"/>
        <end position="758"/>
    </location>
</feature>
<evidence type="ECO:0000256" key="5">
    <source>
        <dbReference type="ARBA" id="ARBA00022553"/>
    </source>
</evidence>
<dbReference type="GO" id="GO:0005886">
    <property type="term" value="C:plasma membrane"/>
    <property type="evidence" value="ECO:0007669"/>
    <property type="project" value="UniProtKB-SubCell"/>
</dbReference>
<organism evidence="16 17">
    <name type="scientific">Cinchona calisaya</name>
    <dbReference type="NCBI Taxonomy" id="153742"/>
    <lineage>
        <taxon>Eukaryota</taxon>
        <taxon>Viridiplantae</taxon>
        <taxon>Streptophyta</taxon>
        <taxon>Embryophyta</taxon>
        <taxon>Tracheophyta</taxon>
        <taxon>Spermatophyta</taxon>
        <taxon>Magnoliopsida</taxon>
        <taxon>eudicotyledons</taxon>
        <taxon>Gunneridae</taxon>
        <taxon>Pentapetalae</taxon>
        <taxon>asterids</taxon>
        <taxon>lamiids</taxon>
        <taxon>Gentianales</taxon>
        <taxon>Rubiaceae</taxon>
        <taxon>Cinchonoideae</taxon>
        <taxon>Cinchoneae</taxon>
        <taxon>Cinchona</taxon>
    </lineage>
</organism>
<dbReference type="FunFam" id="1.10.510.10:FF:000146">
    <property type="entry name" value="LRR receptor-like serine/threonine-protein kinase IOS1"/>
    <property type="match status" value="1"/>
</dbReference>
<dbReference type="SUPFAM" id="SSF56112">
    <property type="entry name" value="Protein kinase-like (PK-like)"/>
    <property type="match status" value="1"/>
</dbReference>
<evidence type="ECO:0000256" key="3">
    <source>
        <dbReference type="ARBA" id="ARBA00022475"/>
    </source>
</evidence>
<dbReference type="PROSITE" id="PS50011">
    <property type="entry name" value="PROTEIN_KINASE_DOM"/>
    <property type="match status" value="1"/>
</dbReference>
<dbReference type="InterPro" id="IPR050823">
    <property type="entry name" value="Plant_Ser_Thr_Prot_Kinase"/>
</dbReference>
<keyword evidence="6" id="KW-0808">Transferase</keyword>